<reference evidence="1" key="1">
    <citation type="submission" date="2022-12" db="EMBL/GenBank/DDBJ databases">
        <title>Chromosome-Level Genome Assembly of Japanese Cedar (Cryptomeriajaponica D. Don).</title>
        <authorList>
            <person name="Fujino T."/>
            <person name="Yamaguchi K."/>
            <person name="Yokoyama T."/>
            <person name="Hamanaka T."/>
            <person name="Harazono Y."/>
            <person name="Kamada H."/>
            <person name="Kobayashi W."/>
            <person name="Ujino-Ihara T."/>
            <person name="Uchiyama K."/>
            <person name="Matsumoto A."/>
            <person name="Izuno A."/>
            <person name="Tsumura Y."/>
            <person name="Toyoda A."/>
            <person name="Shigenobu S."/>
            <person name="Moriguchi Y."/>
            <person name="Ueno S."/>
            <person name="Kasahara M."/>
        </authorList>
    </citation>
    <scope>NUCLEOTIDE SEQUENCE</scope>
</reference>
<gene>
    <name evidence="1" type="ORF">SUGI_1227110</name>
</gene>
<dbReference type="Proteomes" id="UP001234787">
    <property type="component" value="Unassembled WGS sequence"/>
</dbReference>
<dbReference type="AlphaFoldDB" id="A0AAD3NPV3"/>
<evidence type="ECO:0000313" key="1">
    <source>
        <dbReference type="EMBL" id="GLJ56537.1"/>
    </source>
</evidence>
<keyword evidence="2" id="KW-1185">Reference proteome</keyword>
<sequence length="75" mass="8110">MHAIILEPSFALNVPQRAKPSPRLFTELRLDGDTQGEQPGLRSTRLARYGSESIRPEAVGGREAEIVQSSSSGSC</sequence>
<organism evidence="1 2">
    <name type="scientific">Cryptomeria japonica</name>
    <name type="common">Japanese cedar</name>
    <name type="synonym">Cupressus japonica</name>
    <dbReference type="NCBI Taxonomy" id="3369"/>
    <lineage>
        <taxon>Eukaryota</taxon>
        <taxon>Viridiplantae</taxon>
        <taxon>Streptophyta</taxon>
        <taxon>Embryophyta</taxon>
        <taxon>Tracheophyta</taxon>
        <taxon>Spermatophyta</taxon>
        <taxon>Pinopsida</taxon>
        <taxon>Pinidae</taxon>
        <taxon>Conifers II</taxon>
        <taxon>Cupressales</taxon>
        <taxon>Cupressaceae</taxon>
        <taxon>Cryptomeria</taxon>
    </lineage>
</organism>
<comment type="caution">
    <text evidence="1">The sequence shown here is derived from an EMBL/GenBank/DDBJ whole genome shotgun (WGS) entry which is preliminary data.</text>
</comment>
<evidence type="ECO:0000313" key="2">
    <source>
        <dbReference type="Proteomes" id="UP001234787"/>
    </source>
</evidence>
<protein>
    <submittedName>
        <fullName evidence="1">Uncharacterized protein</fullName>
    </submittedName>
</protein>
<dbReference type="EMBL" id="BSEH01000022">
    <property type="protein sequence ID" value="GLJ56537.1"/>
    <property type="molecule type" value="Genomic_DNA"/>
</dbReference>
<name>A0AAD3NPV3_CRYJA</name>
<proteinExistence type="predicted"/>
<accession>A0AAD3NPV3</accession>